<keyword evidence="6" id="KW-0560">Oxidoreductase</keyword>
<evidence type="ECO:0000313" key="8">
    <source>
        <dbReference type="EMBL" id="KCZ90779.1"/>
    </source>
</evidence>
<dbReference type="AlphaFoldDB" id="A0A059FJG5"/>
<dbReference type="SUPFAM" id="SSF51905">
    <property type="entry name" value="FAD/NAD(P)-binding domain"/>
    <property type="match status" value="1"/>
</dbReference>
<dbReference type="GO" id="GO:0050660">
    <property type="term" value="F:flavin adenine dinucleotide binding"/>
    <property type="evidence" value="ECO:0007669"/>
    <property type="project" value="InterPro"/>
</dbReference>
<dbReference type="PANTHER" id="PTHR43872:SF1">
    <property type="entry name" value="MONOOXYGENASE, PUTATIVE (AFU_ORTHOLOGUE AFUA_8G02570)-RELATED"/>
    <property type="match status" value="1"/>
</dbReference>
<evidence type="ECO:0000256" key="6">
    <source>
        <dbReference type="ARBA" id="ARBA00023002"/>
    </source>
</evidence>
<evidence type="ECO:0000256" key="4">
    <source>
        <dbReference type="ARBA" id="ARBA00022827"/>
    </source>
</evidence>
<sequence length="501" mass="57007">MANTQTLERKSASTDTEHFDVLVAGAGISGIGAAYHLKTQTPDKTFVILESQESFGGTWLTHKYPGIRSDSDLYTFGYRFKPWTGQPIAAADKILTYMNEVIDDNDIARHIRYNHKILSASWSSADKRWTVEVKRSDTGETVRITANFLWMCQGYYDHSKGYTPEWDGMEDFKGEIVHPQTWPEDLDYKGKRVIVIGSGATAATLVPAIASDCAHVTLLQRSPTYFIPGRNENELADELRKLEIDETWIHEIVRRKVLFDQNEFTRRAVEESDAVKEELLAGVREFLGPDFDIDKHFTPSYRPWQQRIAFVPDGDLFQGIASGKASVVTDHINRFTEKGILLKSGEELEADIIVTATGFNLSVLGGIPFTVDNKPVNFADTITYRGMMFTGVPNMAWVFGYFRASWTLRVDLMGDFVCQLLKHMDEKGVRQVEVALRPEDKDMDILPWIDAGNFNPNYLMRSIDQMPKRGSHPEWQHNQDYWAEKDIIPTIDLDSSEFVYS</sequence>
<comment type="similarity">
    <text evidence="2">Belongs to the FAD-binding monooxygenase family.</text>
</comment>
<accession>A0A059FJG5</accession>
<dbReference type="eggNOG" id="COG2072">
    <property type="taxonomic scope" value="Bacteria"/>
</dbReference>
<keyword evidence="7 8" id="KW-0503">Monooxygenase</keyword>
<dbReference type="STRING" id="1280950.HJO_13046"/>
<dbReference type="GO" id="GO:0004499">
    <property type="term" value="F:N,N-dimethylaniline monooxygenase activity"/>
    <property type="evidence" value="ECO:0007669"/>
    <property type="project" value="InterPro"/>
</dbReference>
<proteinExistence type="inferred from homology"/>
<dbReference type="Pfam" id="PF00743">
    <property type="entry name" value="FMO-like"/>
    <property type="match status" value="1"/>
</dbReference>
<evidence type="ECO:0000256" key="5">
    <source>
        <dbReference type="ARBA" id="ARBA00022857"/>
    </source>
</evidence>
<dbReference type="GO" id="GO:0050661">
    <property type="term" value="F:NADP binding"/>
    <property type="evidence" value="ECO:0007669"/>
    <property type="project" value="InterPro"/>
</dbReference>
<keyword evidence="4" id="KW-0274">FAD</keyword>
<keyword evidence="9" id="KW-1185">Reference proteome</keyword>
<dbReference type="PANTHER" id="PTHR43872">
    <property type="entry name" value="MONOOXYGENASE, PUTATIVE (AFU_ORTHOLOGUE AFUA_8G02570)-RELATED"/>
    <property type="match status" value="1"/>
</dbReference>
<dbReference type="EMBL" id="ARYK01000006">
    <property type="protein sequence ID" value="KCZ90779.1"/>
    <property type="molecule type" value="Genomic_DNA"/>
</dbReference>
<reference evidence="8 9" key="1">
    <citation type="journal article" date="2014" name="Antonie Van Leeuwenhoek">
        <title>Hyphomonas beringensis sp. nov. and Hyphomonas chukchiensis sp. nov., isolated from surface seawater of the Bering Sea and Chukchi Sea.</title>
        <authorList>
            <person name="Li C."/>
            <person name="Lai Q."/>
            <person name="Li G."/>
            <person name="Dong C."/>
            <person name="Wang J."/>
            <person name="Liao Y."/>
            <person name="Shao Z."/>
        </authorList>
    </citation>
    <scope>NUCLEOTIDE SEQUENCE [LARGE SCALE GENOMIC DNA]</scope>
    <source>
        <strain evidence="8 9">MHS-2</strain>
    </source>
</reference>
<dbReference type="InterPro" id="IPR036188">
    <property type="entry name" value="FAD/NAD-bd_sf"/>
</dbReference>
<dbReference type="FunFam" id="3.50.50.60:FF:000228">
    <property type="entry name" value="FAD-containing monooxygenase EthA"/>
    <property type="match status" value="1"/>
</dbReference>
<dbReference type="PATRIC" id="fig|1280950.3.peg.2616"/>
<evidence type="ECO:0000256" key="7">
    <source>
        <dbReference type="ARBA" id="ARBA00023033"/>
    </source>
</evidence>
<comment type="cofactor">
    <cofactor evidence="1">
        <name>FAD</name>
        <dbReference type="ChEBI" id="CHEBI:57692"/>
    </cofactor>
</comment>
<dbReference type="InterPro" id="IPR020946">
    <property type="entry name" value="Flavin_mOase-like"/>
</dbReference>
<gene>
    <name evidence="8" type="ORF">HJO_13046</name>
</gene>
<keyword evidence="3" id="KW-0285">Flavoprotein</keyword>
<dbReference type="OrthoDB" id="312624at2"/>
<dbReference type="Pfam" id="PF13450">
    <property type="entry name" value="NAD_binding_8"/>
    <property type="match status" value="1"/>
</dbReference>
<evidence type="ECO:0000256" key="2">
    <source>
        <dbReference type="ARBA" id="ARBA00010139"/>
    </source>
</evidence>
<organism evidence="8 9">
    <name type="scientific">Hyphomonas johnsonii MHS-2</name>
    <dbReference type="NCBI Taxonomy" id="1280950"/>
    <lineage>
        <taxon>Bacteria</taxon>
        <taxon>Pseudomonadati</taxon>
        <taxon>Pseudomonadota</taxon>
        <taxon>Alphaproteobacteria</taxon>
        <taxon>Hyphomonadales</taxon>
        <taxon>Hyphomonadaceae</taxon>
        <taxon>Hyphomonas</taxon>
    </lineage>
</organism>
<dbReference type="InterPro" id="IPR051820">
    <property type="entry name" value="FAD-binding_MO"/>
</dbReference>
<comment type="caution">
    <text evidence="8">The sequence shown here is derived from an EMBL/GenBank/DDBJ whole genome shotgun (WGS) entry which is preliminary data.</text>
</comment>
<keyword evidence="5" id="KW-0521">NADP</keyword>
<evidence type="ECO:0000256" key="1">
    <source>
        <dbReference type="ARBA" id="ARBA00001974"/>
    </source>
</evidence>
<protein>
    <submittedName>
        <fullName evidence="8">Monooxygenase flavin-binding family protein</fullName>
    </submittedName>
</protein>
<dbReference type="Proteomes" id="UP000025171">
    <property type="component" value="Unassembled WGS sequence"/>
</dbReference>
<name>A0A059FJG5_9PROT</name>
<evidence type="ECO:0000256" key="3">
    <source>
        <dbReference type="ARBA" id="ARBA00022630"/>
    </source>
</evidence>
<dbReference type="Gene3D" id="3.50.50.60">
    <property type="entry name" value="FAD/NAD(P)-binding domain"/>
    <property type="match status" value="2"/>
</dbReference>
<dbReference type="RefSeq" id="WP_035617534.1">
    <property type="nucleotide sequence ID" value="NZ_ARYK01000006.1"/>
</dbReference>
<evidence type="ECO:0000313" key="9">
    <source>
        <dbReference type="Proteomes" id="UP000025171"/>
    </source>
</evidence>